<organism evidence="1 2">
    <name type="scientific">Thioclava pacifica DSM 10166</name>
    <dbReference type="NCBI Taxonomy" id="1353537"/>
    <lineage>
        <taxon>Bacteria</taxon>
        <taxon>Pseudomonadati</taxon>
        <taxon>Pseudomonadota</taxon>
        <taxon>Alphaproteobacteria</taxon>
        <taxon>Rhodobacterales</taxon>
        <taxon>Paracoccaceae</taxon>
        <taxon>Thioclava</taxon>
    </lineage>
</organism>
<evidence type="ECO:0000313" key="2">
    <source>
        <dbReference type="Proteomes" id="UP000027432"/>
    </source>
</evidence>
<dbReference type="EMBL" id="AUND01000034">
    <property type="protein sequence ID" value="KEO51750.1"/>
    <property type="molecule type" value="Genomic_DNA"/>
</dbReference>
<dbReference type="AlphaFoldDB" id="A0A074J7A9"/>
<name>A0A074J7A9_9RHOB</name>
<gene>
    <name evidence="1" type="ORF">TP2_09740</name>
</gene>
<keyword evidence="2" id="KW-1185">Reference proteome</keyword>
<reference evidence="1 2" key="1">
    <citation type="submission" date="2013-07" db="EMBL/GenBank/DDBJ databases">
        <title>Thioclava pacifica DSM 10166 Genome Sequencing.</title>
        <authorList>
            <person name="Lai Q."/>
            <person name="Shao Z."/>
        </authorList>
    </citation>
    <scope>NUCLEOTIDE SEQUENCE [LARGE SCALE GENOMIC DNA]</scope>
    <source>
        <strain evidence="1 2">DSM 10166</strain>
    </source>
</reference>
<proteinExistence type="predicted"/>
<accession>A0A074J7A9</accession>
<sequence length="255" mass="29692">MICEQTCALTAKFQNVVRNLLEWDRTFSAPILERGARHAKNHRSLFILRQTTSPGATQLQHPIRTIASHSCQHYRHASFGMFQSRIKENLHRWAMPIAFISLHESAEERCAPIQFKVETSPRREIDMSLRDGRSIGCQKNLRCDLTIETLGETRQKTFRHMLGDKRRWAVFRKGFEKSFQRVDTTSRGSDENNFPIPGKLLSSRDRQAFDLGSKARRPCRNEQIRQRRKWFFDTVEPGLSNTLDRSKRQSFQSGG</sequence>
<dbReference type="Proteomes" id="UP000027432">
    <property type="component" value="Unassembled WGS sequence"/>
</dbReference>
<protein>
    <submittedName>
        <fullName evidence="1">Uncharacterized protein</fullName>
    </submittedName>
</protein>
<comment type="caution">
    <text evidence="1">The sequence shown here is derived from an EMBL/GenBank/DDBJ whole genome shotgun (WGS) entry which is preliminary data.</text>
</comment>
<evidence type="ECO:0000313" key="1">
    <source>
        <dbReference type="EMBL" id="KEO51750.1"/>
    </source>
</evidence>